<dbReference type="RefSeq" id="XP_023626807.1">
    <property type="nucleotide sequence ID" value="XM_023771039.1"/>
</dbReference>
<evidence type="ECO:0000313" key="4">
    <source>
        <dbReference type="EMBL" id="CZT19917.1"/>
    </source>
</evidence>
<reference evidence="4 5" key="1">
    <citation type="submission" date="2016-03" db="EMBL/GenBank/DDBJ databases">
        <authorList>
            <person name="Ploux O."/>
        </authorList>
    </citation>
    <scope>NUCLEOTIDE SEQUENCE [LARGE SCALE GENOMIC DNA]</scope>
    <source>
        <strain evidence="4 5">URUG2</strain>
    </source>
</reference>
<dbReference type="OrthoDB" id="20734at2759"/>
<proteinExistence type="predicted"/>
<keyword evidence="5" id="KW-1185">Reference proteome</keyword>
<accession>A0A2D3V5D2</accession>
<evidence type="ECO:0000256" key="2">
    <source>
        <dbReference type="ARBA" id="ARBA00023128"/>
    </source>
</evidence>
<evidence type="ECO:0000256" key="1">
    <source>
        <dbReference type="ARBA" id="ARBA00004173"/>
    </source>
</evidence>
<feature type="compositionally biased region" description="Polar residues" evidence="3">
    <location>
        <begin position="95"/>
        <end position="104"/>
    </location>
</feature>
<gene>
    <name evidence="4" type="ORF">RCC_05774</name>
</gene>
<dbReference type="Proteomes" id="UP000225277">
    <property type="component" value="Unassembled WGS sequence"/>
</dbReference>
<dbReference type="PANTHER" id="PTHR28133:SF1">
    <property type="entry name" value="REQUIRED FOR RESPIRATORY GROWTH PROTEIN 7, MITOCHONDRIAL"/>
    <property type="match status" value="1"/>
</dbReference>
<feature type="region of interest" description="Disordered" evidence="3">
    <location>
        <begin position="23"/>
        <end position="133"/>
    </location>
</feature>
<dbReference type="GeneID" id="35600926"/>
<sequence>MLCRHVVFRQSVSRALSRLLSTTAAGAPKPRGRPRKTPITIADESTGQREEDAANAAPGELLIKRGPGRPRKAIKVVDVPSTGSGKPPRKDGQSSKETATTIVSKNDRAKRVAAKTSPAKRTKSLKQRPLPLRPNHHDLKSFLEYAGRAELNKDTSVYRGTLYEYVVAEALQQRYNFSLRRMGRSNDLGIDLIGAWTLPEEPCELRVLIQCKASKPRPSYVRELEGAYAGAPPGWKGADVMLMLITRDPATPGVIAGLYRSRAPLGFAQITEEGEVLQFIWNKVAQESRLTGMSVTNMYKAPAGDLIPPAHDRNGRLTGAISLNWMGARCSGLHTSLQGMHGPQSESRVSG</sequence>
<protein>
    <recommendedName>
        <fullName evidence="6">Required for respiratory growth protein 7, mitochondrial</fullName>
    </recommendedName>
</protein>
<organism evidence="4 5">
    <name type="scientific">Ramularia collo-cygni</name>
    <dbReference type="NCBI Taxonomy" id="112498"/>
    <lineage>
        <taxon>Eukaryota</taxon>
        <taxon>Fungi</taxon>
        <taxon>Dikarya</taxon>
        <taxon>Ascomycota</taxon>
        <taxon>Pezizomycotina</taxon>
        <taxon>Dothideomycetes</taxon>
        <taxon>Dothideomycetidae</taxon>
        <taxon>Mycosphaerellales</taxon>
        <taxon>Mycosphaerellaceae</taxon>
        <taxon>Ramularia</taxon>
    </lineage>
</organism>
<name>A0A2D3V5D2_9PEZI</name>
<dbReference type="AlphaFoldDB" id="A0A2D3V5D2"/>
<dbReference type="Pfam" id="PF10356">
    <property type="entry name" value="RRG7"/>
    <property type="match status" value="2"/>
</dbReference>
<evidence type="ECO:0008006" key="6">
    <source>
        <dbReference type="Google" id="ProtNLM"/>
    </source>
</evidence>
<evidence type="ECO:0000256" key="3">
    <source>
        <dbReference type="SAM" id="MobiDB-lite"/>
    </source>
</evidence>
<comment type="subcellular location">
    <subcellularLocation>
        <location evidence="1">Mitochondrion</location>
    </subcellularLocation>
</comment>
<dbReference type="InterPro" id="IPR018828">
    <property type="entry name" value="RRG7"/>
</dbReference>
<dbReference type="GO" id="GO:0005739">
    <property type="term" value="C:mitochondrion"/>
    <property type="evidence" value="ECO:0007669"/>
    <property type="project" value="UniProtKB-SubCell"/>
</dbReference>
<keyword evidence="2" id="KW-0496">Mitochondrion</keyword>
<evidence type="ECO:0000313" key="5">
    <source>
        <dbReference type="Proteomes" id="UP000225277"/>
    </source>
</evidence>
<dbReference type="PANTHER" id="PTHR28133">
    <property type="entry name" value="REQUIRED FOR RESPIRATORY GROWTH PROTEIN 7, MITOCHONDRIAL"/>
    <property type="match status" value="1"/>
</dbReference>
<dbReference type="EMBL" id="FJUY01000008">
    <property type="protein sequence ID" value="CZT19917.1"/>
    <property type="molecule type" value="Genomic_DNA"/>
</dbReference>